<dbReference type="EMBL" id="FQWA01000082">
    <property type="protein sequence ID" value="SHG24054.1"/>
    <property type="molecule type" value="Genomic_DNA"/>
</dbReference>
<organism evidence="1 2">
    <name type="scientific">Prevotella scopos JCM 17725</name>
    <dbReference type="NCBI Taxonomy" id="1236518"/>
    <lineage>
        <taxon>Bacteria</taxon>
        <taxon>Pseudomonadati</taxon>
        <taxon>Bacteroidota</taxon>
        <taxon>Bacteroidia</taxon>
        <taxon>Bacteroidales</taxon>
        <taxon>Prevotellaceae</taxon>
        <taxon>Prevotella</taxon>
    </lineage>
</organism>
<comment type="caution">
    <text evidence="1">The sequence shown here is derived from an EMBL/GenBank/DDBJ whole genome shotgun (WGS) entry which is preliminary data.</text>
</comment>
<keyword evidence="2" id="KW-1185">Reference proteome</keyword>
<reference evidence="1 2" key="1">
    <citation type="submission" date="2016-11" db="EMBL/GenBank/DDBJ databases">
        <authorList>
            <person name="Varghese N."/>
            <person name="Submissions S."/>
        </authorList>
    </citation>
    <scope>NUCLEOTIDE SEQUENCE [LARGE SCALE GENOMIC DNA]</scope>
    <source>
        <strain evidence="1 2">DSM 22613</strain>
    </source>
</reference>
<evidence type="ECO:0000313" key="2">
    <source>
        <dbReference type="Proteomes" id="UP000184105"/>
    </source>
</evidence>
<dbReference type="RefSeq" id="WP_065367741.1">
    <property type="nucleotide sequence ID" value="NZ_CP016204.1"/>
</dbReference>
<evidence type="ECO:0000313" key="1">
    <source>
        <dbReference type="EMBL" id="SHG24054.1"/>
    </source>
</evidence>
<proteinExistence type="predicted"/>
<sequence>MKIQKISDITPTLPFTEFDFLQSYRDSFAKSELGRIHSQLPLKELAAACTSRSHKSKRGKKPLFSCEGEIALMFLKSYTGLSDDGLIEMLNGSIHMQMFCDALIDPSCPIRDGKIVSAIRNRLARLLDIDSLQGILYAKWKDSLKDKDLCLTDATCYESYLRFPTDIKLLWECCHWLHKLLVSECKHLSERVPRSKYNDVEKARLAYAKQRKHTASSTRKLRRRLLKLLSKLLSQWYRLCKLYSPCISLSAEQEKRLSAIRAVFRQQSALFSGKEVRHRIVSIDRPYLRPIVRGKENKRVEFGAKVNNIQIDGISFI</sequence>
<accession>A0AAX2F807</accession>
<protein>
    <recommendedName>
        <fullName evidence="3">Transposase</fullName>
    </recommendedName>
</protein>
<gene>
    <name evidence="1" type="ORF">SAMN05444364_1821</name>
</gene>
<evidence type="ECO:0008006" key="3">
    <source>
        <dbReference type="Google" id="ProtNLM"/>
    </source>
</evidence>
<feature type="non-terminal residue" evidence="1">
    <location>
        <position position="317"/>
    </location>
</feature>
<dbReference type="Proteomes" id="UP000184105">
    <property type="component" value="Unassembled WGS sequence"/>
</dbReference>
<dbReference type="AlphaFoldDB" id="A0AAX2F807"/>
<name>A0AAX2F807_9BACT</name>